<name>A0ABD3THX0_SINWO</name>
<evidence type="ECO:0000313" key="5">
    <source>
        <dbReference type="Proteomes" id="UP001634394"/>
    </source>
</evidence>
<keyword evidence="2" id="KW-0472">Membrane</keyword>
<keyword evidence="5" id="KW-1185">Reference proteome</keyword>
<evidence type="ECO:0000256" key="2">
    <source>
        <dbReference type="SAM" id="Phobius"/>
    </source>
</evidence>
<feature type="transmembrane region" description="Helical" evidence="2">
    <location>
        <begin position="325"/>
        <end position="344"/>
    </location>
</feature>
<evidence type="ECO:0000259" key="3">
    <source>
        <dbReference type="Pfam" id="PF00686"/>
    </source>
</evidence>
<dbReference type="AlphaFoldDB" id="A0ABD3THX0"/>
<evidence type="ECO:0000256" key="1">
    <source>
        <dbReference type="SAM" id="MobiDB-lite"/>
    </source>
</evidence>
<dbReference type="EMBL" id="JBJQND010000018">
    <property type="protein sequence ID" value="KAL3836201.1"/>
    <property type="molecule type" value="Genomic_DNA"/>
</dbReference>
<gene>
    <name evidence="4" type="ORF">ACJMK2_021643</name>
</gene>
<feature type="compositionally biased region" description="Polar residues" evidence="1">
    <location>
        <begin position="242"/>
        <end position="254"/>
    </location>
</feature>
<dbReference type="Pfam" id="PF00686">
    <property type="entry name" value="CBM_20"/>
    <property type="match status" value="1"/>
</dbReference>
<dbReference type="Proteomes" id="UP001634394">
    <property type="component" value="Unassembled WGS sequence"/>
</dbReference>
<reference evidence="4 5" key="1">
    <citation type="submission" date="2024-11" db="EMBL/GenBank/DDBJ databases">
        <title>Chromosome-level genome assembly of the freshwater bivalve Anodonta woodiana.</title>
        <authorList>
            <person name="Chen X."/>
        </authorList>
    </citation>
    <scope>NUCLEOTIDE SEQUENCE [LARGE SCALE GENOMIC DNA]</scope>
    <source>
        <strain evidence="4">MN2024</strain>
        <tissue evidence="4">Gills</tissue>
    </source>
</reference>
<keyword evidence="2" id="KW-0812">Transmembrane</keyword>
<proteinExistence type="predicted"/>
<dbReference type="Gene3D" id="2.60.40.10">
    <property type="entry name" value="Immunoglobulins"/>
    <property type="match status" value="1"/>
</dbReference>
<feature type="domain" description="CBM20" evidence="3">
    <location>
        <begin position="24"/>
        <end position="97"/>
    </location>
</feature>
<comment type="caution">
    <text evidence="4">The sequence shown here is derived from an EMBL/GenBank/DDBJ whole genome shotgun (WGS) entry which is preliminary data.</text>
</comment>
<sequence length="348" mass="39116">MAYNTKDIVVKLETSYDITDPGRASIAAIGSHITLGNWDENRPLLAINTIGNQWEIYISARAGTRIYWKWVIYDLRKKKVLLWEDKIDVRELVIPFNDSHIIVPWNKAQNIPLSLYDCPSGDPYESIPITKFSARHDTESEQASSHKSKIGNPGVSQPKINMPYLENISVGNNDYISLFQALSSKYGSQNTVDSSTVHQGLVQEHNAINSKMAEKVAEANLNVSPSKFTKKTEVKENDNTFKTKQKGLNPNDNSFLKGKGNSAKMSGDHLKLKMSIRDKLSRISDKKRSQNLQRRTRFTSCRQSKSLKHAKAAVTLDNWNGSQGFIGNPIVGVIALCVVCYTVYTKFF</sequence>
<accession>A0ABD3THX0</accession>
<feature type="region of interest" description="Disordered" evidence="1">
    <location>
        <begin position="235"/>
        <end position="267"/>
    </location>
</feature>
<organism evidence="4 5">
    <name type="scientific">Sinanodonta woodiana</name>
    <name type="common">Chinese pond mussel</name>
    <name type="synonym">Anodonta woodiana</name>
    <dbReference type="NCBI Taxonomy" id="1069815"/>
    <lineage>
        <taxon>Eukaryota</taxon>
        <taxon>Metazoa</taxon>
        <taxon>Spiralia</taxon>
        <taxon>Lophotrochozoa</taxon>
        <taxon>Mollusca</taxon>
        <taxon>Bivalvia</taxon>
        <taxon>Autobranchia</taxon>
        <taxon>Heteroconchia</taxon>
        <taxon>Palaeoheterodonta</taxon>
        <taxon>Unionida</taxon>
        <taxon>Unionoidea</taxon>
        <taxon>Unionidae</taxon>
        <taxon>Unioninae</taxon>
        <taxon>Sinanodonta</taxon>
    </lineage>
</organism>
<dbReference type="InterPro" id="IPR002044">
    <property type="entry name" value="CBM20"/>
</dbReference>
<dbReference type="InterPro" id="IPR013783">
    <property type="entry name" value="Ig-like_fold"/>
</dbReference>
<dbReference type="InterPro" id="IPR013784">
    <property type="entry name" value="Carb-bd-like_fold"/>
</dbReference>
<keyword evidence="2" id="KW-1133">Transmembrane helix</keyword>
<evidence type="ECO:0000313" key="4">
    <source>
        <dbReference type="EMBL" id="KAL3836201.1"/>
    </source>
</evidence>
<dbReference type="SUPFAM" id="SSF49452">
    <property type="entry name" value="Starch-binding domain-like"/>
    <property type="match status" value="1"/>
</dbReference>
<protein>
    <recommendedName>
        <fullName evidence="3">CBM20 domain-containing protein</fullName>
    </recommendedName>
</protein>